<dbReference type="EMBL" id="SOGQ01000081">
    <property type="protein sequence ID" value="TFC94699.1"/>
    <property type="molecule type" value="Genomic_DNA"/>
</dbReference>
<evidence type="ECO:0000313" key="2">
    <source>
        <dbReference type="EMBL" id="TFC94699.1"/>
    </source>
</evidence>
<comment type="caution">
    <text evidence="2">The sequence shown here is derived from an EMBL/GenBank/DDBJ whole genome shotgun (WGS) entry which is preliminary data.</text>
</comment>
<feature type="chain" id="PRO_5046996715" description="Lipoprotein" evidence="1">
    <location>
        <begin position="30"/>
        <end position="184"/>
    </location>
</feature>
<reference evidence="2 3" key="1">
    <citation type="submission" date="2019-03" db="EMBL/GenBank/DDBJ databases">
        <title>Genomics of glacier-inhabiting Cryobacterium strains.</title>
        <authorList>
            <person name="Liu Q."/>
            <person name="Xin Y.-H."/>
        </authorList>
    </citation>
    <scope>NUCLEOTIDE SEQUENCE [LARGE SCALE GENOMIC DNA]</scope>
    <source>
        <strain evidence="2 3">TMT1-23-1</strain>
    </source>
</reference>
<keyword evidence="3" id="KW-1185">Reference proteome</keyword>
<feature type="signal peptide" evidence="1">
    <location>
        <begin position="1"/>
        <end position="29"/>
    </location>
</feature>
<accession>A0ABY2ITR2</accession>
<dbReference type="RefSeq" id="WP_134432609.1">
    <property type="nucleotide sequence ID" value="NZ_SOGQ01000081.1"/>
</dbReference>
<name>A0ABY2ITR2_9MICO</name>
<keyword evidence="1" id="KW-0732">Signal</keyword>
<organism evidence="2 3">
    <name type="scientific">Cryobacterium sinapicolor</name>
    <dbReference type="NCBI Taxonomy" id="1259236"/>
    <lineage>
        <taxon>Bacteria</taxon>
        <taxon>Bacillati</taxon>
        <taxon>Actinomycetota</taxon>
        <taxon>Actinomycetes</taxon>
        <taxon>Micrococcales</taxon>
        <taxon>Microbacteriaceae</taxon>
        <taxon>Cryobacterium</taxon>
    </lineage>
</organism>
<sequence>MLRRSNRYRGRALAGAALIAGVLIVSGCAGDSEAPGGSPKRAEETTTTRTVDAAIAAMDPSLIDHVDRVMNSLVGCLGPDGSPQPAMSAWQNMRYVWLNNGTESVAVADALVTKKEEAGWTTAATGNDIASAESGGARTVTLIPAGDSDDAPGLRISTGSNTAVPPVIYLSSTSTCFDNTALLP</sequence>
<dbReference type="Proteomes" id="UP000297853">
    <property type="component" value="Unassembled WGS sequence"/>
</dbReference>
<evidence type="ECO:0000313" key="3">
    <source>
        <dbReference type="Proteomes" id="UP000297853"/>
    </source>
</evidence>
<evidence type="ECO:0008006" key="4">
    <source>
        <dbReference type="Google" id="ProtNLM"/>
    </source>
</evidence>
<gene>
    <name evidence="2" type="ORF">E3T28_14490</name>
</gene>
<protein>
    <recommendedName>
        <fullName evidence="4">Lipoprotein</fullName>
    </recommendedName>
</protein>
<dbReference type="PROSITE" id="PS51257">
    <property type="entry name" value="PROKAR_LIPOPROTEIN"/>
    <property type="match status" value="1"/>
</dbReference>
<proteinExistence type="predicted"/>
<evidence type="ECO:0000256" key="1">
    <source>
        <dbReference type="SAM" id="SignalP"/>
    </source>
</evidence>